<gene>
    <name evidence="1" type="ORF">BCR32DRAFT_326053</name>
</gene>
<protein>
    <submittedName>
        <fullName evidence="1">Uncharacterized protein</fullName>
    </submittedName>
</protein>
<proteinExistence type="predicted"/>
<name>A0A1Y1XFL5_9FUNG</name>
<evidence type="ECO:0000313" key="2">
    <source>
        <dbReference type="Proteomes" id="UP000193944"/>
    </source>
</evidence>
<dbReference type="OrthoDB" id="2138518at2759"/>
<comment type="caution">
    <text evidence="1">The sequence shown here is derived from an EMBL/GenBank/DDBJ whole genome shotgun (WGS) entry which is preliminary data.</text>
</comment>
<dbReference type="Proteomes" id="UP000193944">
    <property type="component" value="Unassembled WGS sequence"/>
</dbReference>
<accession>A0A1Y1XFL5</accession>
<dbReference type="AlphaFoldDB" id="A0A1Y1XFL5"/>
<evidence type="ECO:0000313" key="1">
    <source>
        <dbReference type="EMBL" id="ORX84174.1"/>
    </source>
</evidence>
<sequence length="192" mass="22741">MKNIRNYKSENYKKSEYEEVEPDIYKTMETPSENSIALKGVSEEEGKIIRDLEGWEQGKPDSREEDFYFINYNGKKYYKYVDEADDKDCVIYVEQELKPIYVTSIVFEPEPEFGENEPSESLISQYPINDVFDKFYVYGGESYEEENENDKFNNYIEFVSPDIDDIRNVRTIIGKHVYNKEINENAVDLIIE</sequence>
<reference evidence="1 2" key="1">
    <citation type="submission" date="2016-08" db="EMBL/GenBank/DDBJ databases">
        <title>A Parts List for Fungal Cellulosomes Revealed by Comparative Genomics.</title>
        <authorList>
            <consortium name="DOE Joint Genome Institute"/>
            <person name="Haitjema C.H."/>
            <person name="Gilmore S.P."/>
            <person name="Henske J.K."/>
            <person name="Solomon K.V."/>
            <person name="De Groot R."/>
            <person name="Kuo A."/>
            <person name="Mondo S.J."/>
            <person name="Salamov A.A."/>
            <person name="Labutti K."/>
            <person name="Zhao Z."/>
            <person name="Chiniquy J."/>
            <person name="Barry K."/>
            <person name="Brewer H.M."/>
            <person name="Purvine S.O."/>
            <person name="Wright A.T."/>
            <person name="Boxma B."/>
            <person name="Van Alen T."/>
            <person name="Hackstein J.H."/>
            <person name="Baker S.E."/>
            <person name="Grigoriev I.V."/>
            <person name="O'Malley M.A."/>
        </authorList>
    </citation>
    <scope>NUCLEOTIDE SEQUENCE [LARGE SCALE GENOMIC DNA]</scope>
    <source>
        <strain evidence="1 2">S4</strain>
    </source>
</reference>
<organism evidence="1 2">
    <name type="scientific">Anaeromyces robustus</name>
    <dbReference type="NCBI Taxonomy" id="1754192"/>
    <lineage>
        <taxon>Eukaryota</taxon>
        <taxon>Fungi</taxon>
        <taxon>Fungi incertae sedis</taxon>
        <taxon>Chytridiomycota</taxon>
        <taxon>Chytridiomycota incertae sedis</taxon>
        <taxon>Neocallimastigomycetes</taxon>
        <taxon>Neocallimastigales</taxon>
        <taxon>Neocallimastigaceae</taxon>
        <taxon>Anaeromyces</taxon>
    </lineage>
</organism>
<keyword evidence="2" id="KW-1185">Reference proteome</keyword>
<dbReference type="EMBL" id="MCFG01000057">
    <property type="protein sequence ID" value="ORX84174.1"/>
    <property type="molecule type" value="Genomic_DNA"/>
</dbReference>
<reference evidence="1 2" key="2">
    <citation type="submission" date="2016-08" db="EMBL/GenBank/DDBJ databases">
        <title>Pervasive Adenine N6-methylation of Active Genes in Fungi.</title>
        <authorList>
            <consortium name="DOE Joint Genome Institute"/>
            <person name="Mondo S.J."/>
            <person name="Dannebaum R.O."/>
            <person name="Kuo R.C."/>
            <person name="Labutti K."/>
            <person name="Haridas S."/>
            <person name="Kuo A."/>
            <person name="Salamov A."/>
            <person name="Ahrendt S.R."/>
            <person name="Lipzen A."/>
            <person name="Sullivan W."/>
            <person name="Andreopoulos W.B."/>
            <person name="Clum A."/>
            <person name="Lindquist E."/>
            <person name="Daum C."/>
            <person name="Ramamoorthy G.K."/>
            <person name="Gryganskyi A."/>
            <person name="Culley D."/>
            <person name="Magnuson J.K."/>
            <person name="James T.Y."/>
            <person name="O'Malley M.A."/>
            <person name="Stajich J.E."/>
            <person name="Spatafora J.W."/>
            <person name="Visel A."/>
            <person name="Grigoriev I.V."/>
        </authorList>
    </citation>
    <scope>NUCLEOTIDE SEQUENCE [LARGE SCALE GENOMIC DNA]</scope>
    <source>
        <strain evidence="1 2">S4</strain>
    </source>
</reference>